<feature type="transmembrane region" description="Helical" evidence="1">
    <location>
        <begin position="43"/>
        <end position="63"/>
    </location>
</feature>
<keyword evidence="1" id="KW-0472">Membrane</keyword>
<keyword evidence="3" id="KW-1185">Reference proteome</keyword>
<dbReference type="VEuPathDB" id="TriTrypDB:BSAL_73065"/>
<dbReference type="Proteomes" id="UP000051952">
    <property type="component" value="Unassembled WGS sequence"/>
</dbReference>
<feature type="transmembrane region" description="Helical" evidence="1">
    <location>
        <begin position="117"/>
        <end position="139"/>
    </location>
</feature>
<gene>
    <name evidence="2" type="ORF">BSAL_73065</name>
</gene>
<keyword evidence="1" id="KW-0812">Transmembrane</keyword>
<name>A0A0S4J0U0_BODSA</name>
<protein>
    <submittedName>
        <fullName evidence="2">Membrane-associated protein, putative</fullName>
    </submittedName>
</protein>
<accession>A0A0S4J0U0</accession>
<organism evidence="2 3">
    <name type="scientific">Bodo saltans</name>
    <name type="common">Flagellated protozoan</name>
    <dbReference type="NCBI Taxonomy" id="75058"/>
    <lineage>
        <taxon>Eukaryota</taxon>
        <taxon>Discoba</taxon>
        <taxon>Euglenozoa</taxon>
        <taxon>Kinetoplastea</taxon>
        <taxon>Metakinetoplastina</taxon>
        <taxon>Eubodonida</taxon>
        <taxon>Bodonidae</taxon>
        <taxon>Bodo</taxon>
    </lineage>
</organism>
<keyword evidence="1" id="KW-1133">Transmembrane helix</keyword>
<feature type="transmembrane region" description="Helical" evidence="1">
    <location>
        <begin position="83"/>
        <end position="105"/>
    </location>
</feature>
<evidence type="ECO:0000313" key="3">
    <source>
        <dbReference type="Proteomes" id="UP000051952"/>
    </source>
</evidence>
<evidence type="ECO:0000313" key="2">
    <source>
        <dbReference type="EMBL" id="CUG06549.1"/>
    </source>
</evidence>
<evidence type="ECO:0000256" key="1">
    <source>
        <dbReference type="SAM" id="Phobius"/>
    </source>
</evidence>
<dbReference type="EMBL" id="CYKH01000599">
    <property type="protein sequence ID" value="CUG06549.1"/>
    <property type="molecule type" value="Genomic_DNA"/>
</dbReference>
<proteinExistence type="predicted"/>
<dbReference type="AlphaFoldDB" id="A0A0S4J0U0"/>
<sequence>MMARRILAMCNADSAGSGGLVDFDVDICSQQQGSPEAIARSAVVSNIALIGLVVVLFTVIIALESHYKSISVGDAAATFCLPSSLLTVWVAVVPSITSAATLLLGRLKSSSCTTVDAVLGVLGLLTSIVPVAGILFVWYTRSRGEAAEWRCVHYRSPSFGASLFRLGLKGLSRHFFERSWRWESALSSVRRVLLQQRAWLLSSLGISFVAVWSRRCIGSRFGHMLRDNQRFKPTEQSDV</sequence>
<reference evidence="3" key="1">
    <citation type="submission" date="2015-09" db="EMBL/GenBank/DDBJ databases">
        <authorList>
            <consortium name="Pathogen Informatics"/>
        </authorList>
    </citation>
    <scope>NUCLEOTIDE SEQUENCE [LARGE SCALE GENOMIC DNA]</scope>
    <source>
        <strain evidence="3">Lake Konstanz</strain>
    </source>
</reference>